<organism evidence="19">
    <name type="scientific">uncultured Nocardioidaceae bacterium</name>
    <dbReference type="NCBI Taxonomy" id="253824"/>
    <lineage>
        <taxon>Bacteria</taxon>
        <taxon>Bacillati</taxon>
        <taxon>Actinomycetota</taxon>
        <taxon>Actinomycetes</taxon>
        <taxon>Propionibacteriales</taxon>
        <taxon>Nocardioidaceae</taxon>
        <taxon>environmental samples</taxon>
    </lineage>
</organism>
<dbReference type="Gene3D" id="3.10.20.740">
    <property type="match status" value="1"/>
</dbReference>
<dbReference type="InterPro" id="IPR006963">
    <property type="entry name" value="Mopterin_OxRdtase_4Fe-4S_dom"/>
</dbReference>
<dbReference type="PROSITE" id="PS00643">
    <property type="entry name" value="COMPLEX1_75K_3"/>
    <property type="match status" value="1"/>
</dbReference>
<evidence type="ECO:0000256" key="5">
    <source>
        <dbReference type="ARBA" id="ARBA00022714"/>
    </source>
</evidence>
<evidence type="ECO:0000256" key="3">
    <source>
        <dbReference type="ARBA" id="ARBA00005404"/>
    </source>
</evidence>
<dbReference type="GO" id="GO:0003954">
    <property type="term" value="F:NADH dehydrogenase activity"/>
    <property type="evidence" value="ECO:0007669"/>
    <property type="project" value="TreeGrafter"/>
</dbReference>
<evidence type="ECO:0000256" key="12">
    <source>
        <dbReference type="ARBA" id="ARBA00023136"/>
    </source>
</evidence>
<dbReference type="InterPro" id="IPR001041">
    <property type="entry name" value="2Fe-2S_ferredoxin-type"/>
</dbReference>
<dbReference type="GO" id="GO:0042773">
    <property type="term" value="P:ATP synthesis coupled electron transport"/>
    <property type="evidence" value="ECO:0007669"/>
    <property type="project" value="InterPro"/>
</dbReference>
<proteinExistence type="inferred from homology"/>
<dbReference type="InterPro" id="IPR019574">
    <property type="entry name" value="NADH_UbQ_OxRdtase_Gsu_4Fe4S-bd"/>
</dbReference>
<dbReference type="SUPFAM" id="SSF50692">
    <property type="entry name" value="ADC-like"/>
    <property type="match status" value="1"/>
</dbReference>
<keyword evidence="19" id="KW-0560">Oxidoreductase</keyword>
<evidence type="ECO:0000256" key="8">
    <source>
        <dbReference type="ARBA" id="ARBA00022967"/>
    </source>
</evidence>
<keyword evidence="9 14" id="KW-0408">Iron</keyword>
<comment type="cofactor">
    <cofactor evidence="14">
        <name>[2Fe-2S] cluster</name>
        <dbReference type="ChEBI" id="CHEBI:190135"/>
    </cofactor>
    <text evidence="14">Binds 1 [2Fe-2S] cluster per subunit.</text>
</comment>
<gene>
    <name evidence="19" type="ORF">AVDCRST_MAG47-646</name>
</gene>
<dbReference type="PANTHER" id="PTHR43105:SF12">
    <property type="entry name" value="NADH-QUINONE OXIDOREDUCTASE SUBUNIT G"/>
    <property type="match status" value="1"/>
</dbReference>
<keyword evidence="7 14" id="KW-0479">Metal-binding</keyword>
<dbReference type="FunFam" id="3.10.20.740:FF:000004">
    <property type="entry name" value="NADH-quinone oxidoreductase"/>
    <property type="match status" value="1"/>
</dbReference>
<evidence type="ECO:0000256" key="4">
    <source>
        <dbReference type="ARBA" id="ARBA00022485"/>
    </source>
</evidence>
<evidence type="ECO:0000259" key="18">
    <source>
        <dbReference type="PROSITE" id="PS51839"/>
    </source>
</evidence>
<evidence type="ECO:0000256" key="6">
    <source>
        <dbReference type="ARBA" id="ARBA00022719"/>
    </source>
</evidence>
<dbReference type="AlphaFoldDB" id="A0A6J4MR99"/>
<dbReference type="Pfam" id="PF13510">
    <property type="entry name" value="Fer2_4"/>
    <property type="match status" value="1"/>
</dbReference>
<comment type="catalytic activity">
    <reaction evidence="13 14">
        <text>a quinone + NADH + 5 H(+)(in) = a quinol + NAD(+) + 4 H(+)(out)</text>
        <dbReference type="Rhea" id="RHEA:57888"/>
        <dbReference type="ChEBI" id="CHEBI:15378"/>
        <dbReference type="ChEBI" id="CHEBI:24646"/>
        <dbReference type="ChEBI" id="CHEBI:57540"/>
        <dbReference type="ChEBI" id="CHEBI:57945"/>
        <dbReference type="ChEBI" id="CHEBI:132124"/>
    </reaction>
</comment>
<dbReference type="EMBL" id="CADCUK010000045">
    <property type="protein sequence ID" value="CAA9366593.1"/>
    <property type="molecule type" value="Genomic_DNA"/>
</dbReference>
<dbReference type="GO" id="GO:0016020">
    <property type="term" value="C:membrane"/>
    <property type="evidence" value="ECO:0007669"/>
    <property type="project" value="UniProtKB-SubCell"/>
</dbReference>
<keyword evidence="11 14" id="KW-0520">NAD</keyword>
<evidence type="ECO:0000256" key="11">
    <source>
        <dbReference type="ARBA" id="ARBA00023027"/>
    </source>
</evidence>
<evidence type="ECO:0000256" key="9">
    <source>
        <dbReference type="ARBA" id="ARBA00023004"/>
    </source>
</evidence>
<keyword evidence="12" id="KW-0472">Membrane</keyword>
<comment type="similarity">
    <text evidence="3 14">Belongs to the complex I 75 kDa subunit family.</text>
</comment>
<evidence type="ECO:0000259" key="16">
    <source>
        <dbReference type="PROSITE" id="PS51085"/>
    </source>
</evidence>
<evidence type="ECO:0000313" key="19">
    <source>
        <dbReference type="EMBL" id="CAA9366593.1"/>
    </source>
</evidence>
<dbReference type="Pfam" id="PF00384">
    <property type="entry name" value="Molybdopterin"/>
    <property type="match status" value="1"/>
</dbReference>
<dbReference type="InterPro" id="IPR006656">
    <property type="entry name" value="Mopterin_OxRdtase"/>
</dbReference>
<evidence type="ECO:0000256" key="15">
    <source>
        <dbReference type="SAM" id="MobiDB-lite"/>
    </source>
</evidence>
<dbReference type="GO" id="GO:0008137">
    <property type="term" value="F:NADH dehydrogenase (ubiquinone) activity"/>
    <property type="evidence" value="ECO:0007669"/>
    <property type="project" value="UniProtKB-UniRule"/>
</dbReference>
<dbReference type="PROSITE" id="PS51839">
    <property type="entry name" value="4FE4S_HC3"/>
    <property type="match status" value="1"/>
</dbReference>
<keyword evidence="4 14" id="KW-0004">4Fe-4S</keyword>
<dbReference type="InterPro" id="IPR000283">
    <property type="entry name" value="NADH_UbQ_OxRdtase_75kDa_su_CS"/>
</dbReference>
<dbReference type="PANTHER" id="PTHR43105">
    <property type="entry name" value="RESPIRATORY NITRATE REDUCTASE"/>
    <property type="match status" value="1"/>
</dbReference>
<sequence length="846" mass="88656">MTVSTSSTTGGSKPSNAPAAQDLVTLTIDGIETSVPKGTLVIRAAEQVGVQIPRFCDHPLLAPVGACRQCLVEVAMPDREGNVKPMMGPPGRVKPQASCTLAVSDGMVVSTHLSSPIADKAQQGVMEQLLINHPLDCPVCDKGGECPLQNQAMTNGRGESRFLEIKRTFPKPINISAQVLLDRERCVLCARCTRFSEQIAGDPFIALIERGALQQVGIYEQEPFRSNFSGNTIQICPVGALTSAAYRFRARPFDLVSTPSVAEHDSSASAIRVDHRRGKVMRRLAANDPQVNEEWISDKDRFAFHYAHQSDRLTHPMVRDESTGELRAASWPEAFAVAARGLQAAGHVGVLPGGRLTREDAYAYAKFARVALGTNDIDFRSRPHSDEEAQFLGARVAGRDIGVTFESLETASAVVLLGLEPEEENGTLFLRLRKASRGKTRIFAVAPYTSRGLSKMKATVVRTAPGDEVPAIEALAHDGQLALDGGGVILVGERLATVPGALTAAAVLATQTGARLAWVPRRAGDRGALDAGCLGGLLPSGRAVADPDARVDVGAVWRAEVPSTIGRSGDAILAAAADGRLGGLVIGGVELDDYANPAAARVAVQAARFVVSLELRASTVTELADVVFPVAPVAEKSGSFVSWEGRVRPFPKVITGSNAVADVRVLAGISEELGRPLGFRTPEAAAAELDEFRGWDGVRAADPDVHAQGSGQSTLRDGRSAPSSGTGATTEYRLATWKTMISDGPMQDGDPAYHASGPTPVVLVSEATLTALGLAVGEPVQLSTGAGSVILPLGVADLPDDVVWAPTASGGVNLARDLGALAGSTVSLAPQQSVPETVSSANGARS</sequence>
<dbReference type="InterPro" id="IPR036010">
    <property type="entry name" value="2Fe-2S_ferredoxin-like_sf"/>
</dbReference>
<dbReference type="PROSITE" id="PS00641">
    <property type="entry name" value="COMPLEX1_75K_1"/>
    <property type="match status" value="1"/>
</dbReference>
<dbReference type="NCBIfam" id="NF005895">
    <property type="entry name" value="PRK07860.1"/>
    <property type="match status" value="1"/>
</dbReference>
<dbReference type="Pfam" id="PF22151">
    <property type="entry name" value="Fer4_NDSU1"/>
    <property type="match status" value="1"/>
</dbReference>
<dbReference type="GO" id="GO:0048038">
    <property type="term" value="F:quinone binding"/>
    <property type="evidence" value="ECO:0007669"/>
    <property type="project" value="UniProtKB-UniRule"/>
</dbReference>
<dbReference type="CDD" id="cd00207">
    <property type="entry name" value="fer2"/>
    <property type="match status" value="1"/>
</dbReference>
<evidence type="ECO:0000256" key="2">
    <source>
        <dbReference type="ARBA" id="ARBA00004370"/>
    </source>
</evidence>
<dbReference type="Gene3D" id="3.30.70.20">
    <property type="match status" value="1"/>
</dbReference>
<protein>
    <recommendedName>
        <fullName evidence="14">NADH-quinone oxidoreductase</fullName>
        <ecNumber evidence="14">7.1.1.-</ecNumber>
    </recommendedName>
</protein>
<dbReference type="FunFam" id="3.30.70.20:FF:000016">
    <property type="entry name" value="NADH-quinone oxidoreductase"/>
    <property type="match status" value="1"/>
</dbReference>
<comment type="subcellular location">
    <subcellularLocation>
        <location evidence="2">Membrane</location>
    </subcellularLocation>
</comment>
<keyword evidence="19" id="KW-0830">Ubiquinone</keyword>
<dbReference type="InterPro" id="IPR009010">
    <property type="entry name" value="Asp_de-COase-like_dom_sf"/>
</dbReference>
<keyword evidence="5 14" id="KW-0001">2Fe-2S</keyword>
<dbReference type="EC" id="7.1.1.-" evidence="14"/>
<dbReference type="GO" id="GO:0051539">
    <property type="term" value="F:4 iron, 4 sulfur cluster binding"/>
    <property type="evidence" value="ECO:0007669"/>
    <property type="project" value="UniProtKB-KW"/>
</dbReference>
<keyword evidence="8 14" id="KW-1278">Translocase</keyword>
<dbReference type="SUPFAM" id="SSF53706">
    <property type="entry name" value="Formate dehydrogenase/DMSO reductase, domains 1-3"/>
    <property type="match status" value="1"/>
</dbReference>
<dbReference type="Pfam" id="PF10588">
    <property type="entry name" value="NADH-G_4Fe-4S_3"/>
    <property type="match status" value="1"/>
</dbReference>
<evidence type="ECO:0000256" key="10">
    <source>
        <dbReference type="ARBA" id="ARBA00023014"/>
    </source>
</evidence>
<keyword evidence="10 14" id="KW-0411">Iron-sulfur</keyword>
<evidence type="ECO:0000259" key="17">
    <source>
        <dbReference type="PROSITE" id="PS51669"/>
    </source>
</evidence>
<dbReference type="Gene3D" id="3.40.228.10">
    <property type="entry name" value="Dimethylsulfoxide Reductase, domain 2"/>
    <property type="match status" value="1"/>
</dbReference>
<feature type="domain" description="2Fe-2S ferredoxin-type" evidence="16">
    <location>
        <begin position="22"/>
        <end position="115"/>
    </location>
</feature>
<comment type="cofactor">
    <cofactor evidence="1 14">
        <name>[4Fe-4S] cluster</name>
        <dbReference type="ChEBI" id="CHEBI:49883"/>
    </cofactor>
</comment>
<dbReference type="GO" id="GO:0051537">
    <property type="term" value="F:2 iron, 2 sulfur cluster binding"/>
    <property type="evidence" value="ECO:0007669"/>
    <property type="project" value="UniProtKB-UniRule"/>
</dbReference>
<dbReference type="Gene3D" id="3.40.50.740">
    <property type="match status" value="2"/>
</dbReference>
<evidence type="ECO:0000256" key="1">
    <source>
        <dbReference type="ARBA" id="ARBA00001966"/>
    </source>
</evidence>
<dbReference type="InterPro" id="IPR010228">
    <property type="entry name" value="NADH_UbQ_OxRdtase_Gsu"/>
</dbReference>
<evidence type="ECO:0000256" key="13">
    <source>
        <dbReference type="ARBA" id="ARBA00047712"/>
    </source>
</evidence>
<dbReference type="PROSITE" id="PS51669">
    <property type="entry name" value="4FE4S_MOW_BIS_MGD"/>
    <property type="match status" value="1"/>
</dbReference>
<reference evidence="19" key="1">
    <citation type="submission" date="2020-02" db="EMBL/GenBank/DDBJ databases">
        <authorList>
            <person name="Meier V. D."/>
        </authorList>
    </citation>
    <scope>NUCLEOTIDE SEQUENCE</scope>
    <source>
        <strain evidence="19">AVDCRST_MAG47</strain>
    </source>
</reference>
<dbReference type="SMART" id="SM00929">
    <property type="entry name" value="NADH-G_4Fe-4S_3"/>
    <property type="match status" value="1"/>
</dbReference>
<dbReference type="PROSITE" id="PS00642">
    <property type="entry name" value="COMPLEX1_75K_2"/>
    <property type="match status" value="1"/>
</dbReference>
<feature type="domain" description="4Fe-4S His(Cys)3-ligated-type" evidence="18">
    <location>
        <begin position="117"/>
        <end position="156"/>
    </location>
</feature>
<accession>A0A6J4MR99</accession>
<keyword evidence="6 14" id="KW-0874">Quinone</keyword>
<dbReference type="GO" id="GO:0046872">
    <property type="term" value="F:metal ion binding"/>
    <property type="evidence" value="ECO:0007669"/>
    <property type="project" value="UniProtKB-UniRule"/>
</dbReference>
<feature type="domain" description="4Fe-4S Mo/W bis-MGD-type" evidence="17">
    <location>
        <begin position="255"/>
        <end position="311"/>
    </location>
</feature>
<dbReference type="Pfam" id="PF22117">
    <property type="entry name" value="Fer4_Nqo3"/>
    <property type="match status" value="1"/>
</dbReference>
<dbReference type="PROSITE" id="PS51085">
    <property type="entry name" value="2FE2S_FER_2"/>
    <property type="match status" value="1"/>
</dbReference>
<feature type="region of interest" description="Disordered" evidence="15">
    <location>
        <begin position="702"/>
        <end position="729"/>
    </location>
</feature>
<comment type="function">
    <text evidence="14">NDH-1 shuttles electrons from NADH, via FMN and iron-sulfur (Fe-S) centers, to quinones in the respiratory chain. Couples the redox reaction to proton translocation (for every two electrons transferred, four hydrogen ions are translocated across the cytoplasmic membrane), and thus conserves the redox energy in a proton gradient.</text>
</comment>
<dbReference type="SUPFAM" id="SSF54862">
    <property type="entry name" value="4Fe-4S ferredoxins"/>
    <property type="match status" value="1"/>
</dbReference>
<name>A0A6J4MR99_9ACTN</name>
<dbReference type="InterPro" id="IPR054351">
    <property type="entry name" value="NADH_UbQ_OxRdtase_ferredoxin"/>
</dbReference>
<dbReference type="InterPro" id="IPR050123">
    <property type="entry name" value="Prok_molybdopt-oxidoreductase"/>
</dbReference>
<dbReference type="NCBIfam" id="TIGR01973">
    <property type="entry name" value="NuoG"/>
    <property type="match status" value="1"/>
</dbReference>
<dbReference type="SUPFAM" id="SSF54292">
    <property type="entry name" value="2Fe-2S ferredoxin-like"/>
    <property type="match status" value="1"/>
</dbReference>
<feature type="compositionally biased region" description="Polar residues" evidence="15">
    <location>
        <begin position="709"/>
        <end position="729"/>
    </location>
</feature>
<evidence type="ECO:0000256" key="14">
    <source>
        <dbReference type="RuleBase" id="RU003525"/>
    </source>
</evidence>
<evidence type="ECO:0000256" key="7">
    <source>
        <dbReference type="ARBA" id="ARBA00022723"/>
    </source>
</evidence>